<reference evidence="2 3" key="1">
    <citation type="submission" date="2019-02" db="EMBL/GenBank/DDBJ databases">
        <title>Deep-cultivation of Planctomycetes and their phenomic and genomic characterization uncovers novel biology.</title>
        <authorList>
            <person name="Wiegand S."/>
            <person name="Jogler M."/>
            <person name="Boedeker C."/>
            <person name="Pinto D."/>
            <person name="Vollmers J."/>
            <person name="Rivas-Marin E."/>
            <person name="Kohn T."/>
            <person name="Peeters S.H."/>
            <person name="Heuer A."/>
            <person name="Rast P."/>
            <person name="Oberbeckmann S."/>
            <person name="Bunk B."/>
            <person name="Jeske O."/>
            <person name="Meyerdierks A."/>
            <person name="Storesund J.E."/>
            <person name="Kallscheuer N."/>
            <person name="Luecker S."/>
            <person name="Lage O.M."/>
            <person name="Pohl T."/>
            <person name="Merkel B.J."/>
            <person name="Hornburger P."/>
            <person name="Mueller R.-W."/>
            <person name="Bruemmer F."/>
            <person name="Labrenz M."/>
            <person name="Spormann A.M."/>
            <person name="Op Den Camp H."/>
            <person name="Overmann J."/>
            <person name="Amann R."/>
            <person name="Jetten M.S.M."/>
            <person name="Mascher T."/>
            <person name="Medema M.H."/>
            <person name="Devos D.P."/>
            <person name="Kaster A.-K."/>
            <person name="Ovreas L."/>
            <person name="Rohde M."/>
            <person name="Galperin M.Y."/>
            <person name="Jogler C."/>
        </authorList>
    </citation>
    <scope>NUCLEOTIDE SEQUENCE [LARGE SCALE GENOMIC DNA]</scope>
    <source>
        <strain evidence="2 3">Pla52o</strain>
    </source>
</reference>
<organism evidence="2 3">
    <name type="scientific">Novipirellula galeiformis</name>
    <dbReference type="NCBI Taxonomy" id="2528004"/>
    <lineage>
        <taxon>Bacteria</taxon>
        <taxon>Pseudomonadati</taxon>
        <taxon>Planctomycetota</taxon>
        <taxon>Planctomycetia</taxon>
        <taxon>Pirellulales</taxon>
        <taxon>Pirellulaceae</taxon>
        <taxon>Novipirellula</taxon>
    </lineage>
</organism>
<evidence type="ECO:0000313" key="2">
    <source>
        <dbReference type="EMBL" id="TWU21730.1"/>
    </source>
</evidence>
<evidence type="ECO:0000313" key="3">
    <source>
        <dbReference type="Proteomes" id="UP000316304"/>
    </source>
</evidence>
<dbReference type="OrthoDB" id="9801824at2"/>
<dbReference type="AlphaFoldDB" id="A0A5C6CAV2"/>
<name>A0A5C6CAV2_9BACT</name>
<dbReference type="GO" id="GO:0015969">
    <property type="term" value="P:guanosine tetraphosphate metabolic process"/>
    <property type="evidence" value="ECO:0007669"/>
    <property type="project" value="InterPro"/>
</dbReference>
<dbReference type="Gene3D" id="3.30.460.10">
    <property type="entry name" value="Beta Polymerase, domain 2"/>
    <property type="match status" value="1"/>
</dbReference>
<keyword evidence="3" id="KW-1185">Reference proteome</keyword>
<evidence type="ECO:0000259" key="1">
    <source>
        <dbReference type="SMART" id="SM00954"/>
    </source>
</evidence>
<sequence length="362" mass="41865">MIVPSDVRRSYDFNLPYVEQVEHKVRDIVFGFCERNGYAYVGRRKELDSLAEKLESGRYDSWDKIDDIFGCSIVIPHLEKESSVIEFLNSKFTCVELRKRGQTKKSPDTFRFDATRYIGSLRTESSEAHPIVSALMFEVQIRSAFEHAWSVSMHSIVYKTDEIDWKRKRLSAQIKATVEQMDQLIVAFETAKSPIVESAWPEIEILKKISSSFLQLQGKTEIPEELIPSSWGRFSENIYSLLRSSKSWPRQTDQQETYVNGCLETIEEKFVEMKHFPRSISLFQLVFGVLWEGKKVVPNLKRFVPLVTSELEEIFPSVVSCKRRFKFSDAVTGRVNRDATPPGIIEPLIVGNWGILETRDER</sequence>
<feature type="domain" description="RelA/SpoT" evidence="1">
    <location>
        <begin position="42"/>
        <end position="164"/>
    </location>
</feature>
<dbReference type="InterPro" id="IPR043519">
    <property type="entry name" value="NT_sf"/>
</dbReference>
<dbReference type="SMART" id="SM00954">
    <property type="entry name" value="RelA_SpoT"/>
    <property type="match status" value="1"/>
</dbReference>
<gene>
    <name evidence="2" type="ORF">Pla52o_39170</name>
</gene>
<accession>A0A5C6CAV2</accession>
<dbReference type="Pfam" id="PF04607">
    <property type="entry name" value="RelA_SpoT"/>
    <property type="match status" value="1"/>
</dbReference>
<proteinExistence type="predicted"/>
<dbReference type="RefSeq" id="WP_146596003.1">
    <property type="nucleotide sequence ID" value="NZ_SJPT01000006.1"/>
</dbReference>
<dbReference type="SUPFAM" id="SSF81301">
    <property type="entry name" value="Nucleotidyltransferase"/>
    <property type="match status" value="1"/>
</dbReference>
<comment type="caution">
    <text evidence="2">The sequence shown here is derived from an EMBL/GenBank/DDBJ whole genome shotgun (WGS) entry which is preliminary data.</text>
</comment>
<dbReference type="Proteomes" id="UP000316304">
    <property type="component" value="Unassembled WGS sequence"/>
</dbReference>
<dbReference type="EMBL" id="SJPT01000006">
    <property type="protein sequence ID" value="TWU21730.1"/>
    <property type="molecule type" value="Genomic_DNA"/>
</dbReference>
<dbReference type="InterPro" id="IPR007685">
    <property type="entry name" value="RelA_SpoT"/>
</dbReference>
<protein>
    <recommendedName>
        <fullName evidence="1">RelA/SpoT domain-containing protein</fullName>
    </recommendedName>
</protein>